<comment type="caution">
    <text evidence="1">The sequence shown here is derived from an EMBL/GenBank/DDBJ whole genome shotgun (WGS) entry which is preliminary data.</text>
</comment>
<dbReference type="AlphaFoldDB" id="A0A3S5CBE5"/>
<evidence type="ECO:0000313" key="2">
    <source>
        <dbReference type="Proteomes" id="UP000784294"/>
    </source>
</evidence>
<protein>
    <submittedName>
        <fullName evidence="1">Uncharacterized protein</fullName>
    </submittedName>
</protein>
<dbReference type="Proteomes" id="UP000784294">
    <property type="component" value="Unassembled WGS sequence"/>
</dbReference>
<accession>A0A3S5CBE5</accession>
<sequence>MSENSTETMNMQIIMKESPFAQRVFTDMEAFRLQQFTVLEIHFGIVEIFAPSSLHSRSWNNDSSKDITAIYDQEFNTSIMDQLNEAGTRKLAEISTGEETGAWHHASSFTGAQVIRGHVRYNSTVRQPDDTYNQTMVEFKDDVILSCERLNSQIFEFVLPIRFYRIQIDLWRNQLLKLTLISILETPEDMGSAANSTRNTSVINKVINAKAKANALEDWGSTVRRITIAHLSAKVHPEEPESGIFFTLITAPRHGHLFVLNDRLHKSNYKEPSVRSRVYLHVGSQFTQADLSQGRLFYVLRRIFDEWSNHAKIDKQLNIKQHFGYVALEDEFQFRLHVLGARFTRPATFRIESRRLLPGSSEIALINFTPELLNRGTKVIEGGRFRLGSDKIWVQHRYCEDYRNYETKKAWINKYLQLESREIQGRRFLITITRGPRHGRLILLPNTRATNPKNSKVTRYDSLDVDDYDSMDSLIAIGKIVQPSMQFTLDVIAHARMMYIHDGSETRNDSFGLSIACYLESALLNTKRIDQNNDLDKPDHYFFELDPYSKDALDTVGKKIVADFKVYREAFKNMYLSAYSSVELI</sequence>
<reference evidence="1" key="1">
    <citation type="submission" date="2018-11" db="EMBL/GenBank/DDBJ databases">
        <authorList>
            <consortium name="Pathogen Informatics"/>
        </authorList>
    </citation>
    <scope>NUCLEOTIDE SEQUENCE</scope>
</reference>
<gene>
    <name evidence="1" type="ORF">PXEA_LOCUS820</name>
</gene>
<proteinExistence type="predicted"/>
<name>A0A3S5CBE5_9PLAT</name>
<dbReference type="OrthoDB" id="430044at2759"/>
<organism evidence="1 2">
    <name type="scientific">Protopolystoma xenopodis</name>
    <dbReference type="NCBI Taxonomy" id="117903"/>
    <lineage>
        <taxon>Eukaryota</taxon>
        <taxon>Metazoa</taxon>
        <taxon>Spiralia</taxon>
        <taxon>Lophotrochozoa</taxon>
        <taxon>Platyhelminthes</taxon>
        <taxon>Monogenea</taxon>
        <taxon>Polyopisthocotylea</taxon>
        <taxon>Polystomatidea</taxon>
        <taxon>Polystomatidae</taxon>
        <taxon>Protopolystoma</taxon>
    </lineage>
</organism>
<keyword evidence="2" id="KW-1185">Reference proteome</keyword>
<evidence type="ECO:0000313" key="1">
    <source>
        <dbReference type="EMBL" id="VEL07380.1"/>
    </source>
</evidence>
<dbReference type="EMBL" id="CAAALY010001605">
    <property type="protein sequence ID" value="VEL07380.1"/>
    <property type="molecule type" value="Genomic_DNA"/>
</dbReference>